<evidence type="ECO:0000256" key="8">
    <source>
        <dbReference type="ARBA" id="ARBA00023080"/>
    </source>
</evidence>
<gene>
    <name evidence="15" type="ORF">BaRGS_00007676</name>
</gene>
<evidence type="ECO:0000256" key="6">
    <source>
        <dbReference type="ARBA" id="ARBA00022801"/>
    </source>
</evidence>
<keyword evidence="5 13" id="KW-0547">Nucleotide-binding</keyword>
<dbReference type="GO" id="GO:0046872">
    <property type="term" value="F:metal ion binding"/>
    <property type="evidence" value="ECO:0007669"/>
    <property type="project" value="UniProtKB-KW"/>
</dbReference>
<comment type="function">
    <text evidence="13">Pyrophosphatase that hydrolyzes non-canonical purine nucleotides such as inosine triphosphate (ITP), deoxyinosine triphosphate (dITP) or xanthosine 5'-triphosphate (XTP) to their respective monophosphate derivatives. The enzyme does not distinguish between the deoxy- and ribose forms. Probably excludes non-canonical purines from RNA and DNA precursor pools, thus preventing their incorporation into RNA and DNA and avoiding chromosomal lesions.</text>
</comment>
<dbReference type="PANTHER" id="PTHR11067">
    <property type="entry name" value="INOSINE TRIPHOSPHATE PYROPHOSPHATASE/HAM1 PROTEIN"/>
    <property type="match status" value="1"/>
</dbReference>
<accession>A0ABD0LP02</accession>
<comment type="catalytic activity">
    <reaction evidence="11">
        <text>dITP + H2O = dIMP + diphosphate + H(+)</text>
        <dbReference type="Rhea" id="RHEA:28342"/>
        <dbReference type="ChEBI" id="CHEBI:15377"/>
        <dbReference type="ChEBI" id="CHEBI:15378"/>
        <dbReference type="ChEBI" id="CHEBI:33019"/>
        <dbReference type="ChEBI" id="CHEBI:61194"/>
        <dbReference type="ChEBI" id="CHEBI:61382"/>
        <dbReference type="EC" id="3.6.1.66"/>
    </reaction>
    <physiologicalReaction direction="left-to-right" evidence="11">
        <dbReference type="Rhea" id="RHEA:28343"/>
    </physiologicalReaction>
</comment>
<dbReference type="SUPFAM" id="SSF52972">
    <property type="entry name" value="ITPase-like"/>
    <property type="match status" value="1"/>
</dbReference>
<evidence type="ECO:0000256" key="5">
    <source>
        <dbReference type="ARBA" id="ARBA00022741"/>
    </source>
</evidence>
<protein>
    <recommendedName>
        <fullName evidence="13">Inosine triphosphate pyrophosphatase</fullName>
        <shortName evidence="13">ITPase</shortName>
        <shortName evidence="13">Inosine triphosphatase</shortName>
        <ecNumber evidence="13">3.6.1.66</ecNumber>
    </recommendedName>
    <alternativeName>
        <fullName evidence="13">Non-canonical purine NTP pyrophosphatase</fullName>
    </alternativeName>
    <alternativeName>
        <fullName evidence="13">Non-standard purine NTP pyrophosphatase</fullName>
    </alternativeName>
    <alternativeName>
        <fullName evidence="13">Nucleoside-triphosphate diphosphatase</fullName>
    </alternativeName>
    <alternativeName>
        <fullName evidence="13">Nucleoside-triphosphate pyrophosphatase</fullName>
        <shortName evidence="13">NTPase</shortName>
    </alternativeName>
    <alternativeName>
        <fullName evidence="13">XTP/dITP diphosphatase</fullName>
    </alternativeName>
</protein>
<dbReference type="Gene3D" id="3.90.950.10">
    <property type="match status" value="1"/>
</dbReference>
<evidence type="ECO:0000256" key="3">
    <source>
        <dbReference type="ARBA" id="ARBA00022490"/>
    </source>
</evidence>
<evidence type="ECO:0000256" key="4">
    <source>
        <dbReference type="ARBA" id="ARBA00022723"/>
    </source>
</evidence>
<evidence type="ECO:0000256" key="2">
    <source>
        <dbReference type="ARBA" id="ARBA00008023"/>
    </source>
</evidence>
<dbReference type="InterPro" id="IPR027502">
    <property type="entry name" value="ITPase"/>
</dbReference>
<evidence type="ECO:0000256" key="7">
    <source>
        <dbReference type="ARBA" id="ARBA00022842"/>
    </source>
</evidence>
<keyword evidence="13" id="KW-0464">Manganese</keyword>
<keyword evidence="4 13" id="KW-0479">Metal-binding</keyword>
<dbReference type="PANTHER" id="PTHR11067:SF9">
    <property type="entry name" value="INOSINE TRIPHOSPHATE PYROPHOSPHATASE"/>
    <property type="match status" value="1"/>
</dbReference>
<evidence type="ECO:0000256" key="12">
    <source>
        <dbReference type="ARBA" id="ARBA00093271"/>
    </source>
</evidence>
<dbReference type="CDD" id="cd00515">
    <property type="entry name" value="HAM1"/>
    <property type="match status" value="1"/>
</dbReference>
<keyword evidence="8 13" id="KW-0546">Nucleotide metabolism</keyword>
<proteinExistence type="inferred from homology"/>
<dbReference type="FunFam" id="3.90.950.10:FF:000003">
    <property type="entry name" value="Inosine triphosphate pyrophosphatase"/>
    <property type="match status" value="1"/>
</dbReference>
<comment type="subunit">
    <text evidence="13">Homodimer.</text>
</comment>
<evidence type="ECO:0000256" key="13">
    <source>
        <dbReference type="HAMAP-Rule" id="MF_03148"/>
    </source>
</evidence>
<feature type="binding site" evidence="13">
    <location>
        <position position="39"/>
    </location>
    <ligand>
        <name>Mg(2+)</name>
        <dbReference type="ChEBI" id="CHEBI:18420"/>
    </ligand>
</feature>
<keyword evidence="6 13" id="KW-0378">Hydrolase</keyword>
<dbReference type="GO" id="GO:0009204">
    <property type="term" value="P:deoxyribonucleoside triphosphate catabolic process"/>
    <property type="evidence" value="ECO:0007669"/>
    <property type="project" value="UniProtKB-UniRule"/>
</dbReference>
<dbReference type="GO" id="GO:0000166">
    <property type="term" value="F:nucleotide binding"/>
    <property type="evidence" value="ECO:0007669"/>
    <property type="project" value="UniProtKB-KW"/>
</dbReference>
<feature type="binding site" evidence="13">
    <location>
        <begin position="144"/>
        <end position="147"/>
    </location>
    <ligand>
        <name>ITP</name>
        <dbReference type="ChEBI" id="CHEBI:61402"/>
    </ligand>
</feature>
<evidence type="ECO:0000256" key="1">
    <source>
        <dbReference type="ARBA" id="ARBA00004496"/>
    </source>
</evidence>
<dbReference type="GO" id="GO:0005737">
    <property type="term" value="C:cytoplasm"/>
    <property type="evidence" value="ECO:0007669"/>
    <property type="project" value="UniProtKB-SubCell"/>
</dbReference>
<feature type="binding site" evidence="13">
    <location>
        <begin position="67"/>
        <end position="68"/>
    </location>
    <ligand>
        <name>ITP</name>
        <dbReference type="ChEBI" id="CHEBI:61402"/>
    </ligand>
</feature>
<feature type="binding site" evidence="13">
    <location>
        <begin position="172"/>
        <end position="173"/>
    </location>
    <ligand>
        <name>ITP</name>
        <dbReference type="ChEBI" id="CHEBI:61402"/>
    </ligand>
</feature>
<evidence type="ECO:0000313" key="16">
    <source>
        <dbReference type="Proteomes" id="UP001519460"/>
    </source>
</evidence>
<name>A0ABD0LP02_9CAEN</name>
<dbReference type="HAMAP" id="MF_03148">
    <property type="entry name" value="HAM1_NTPase"/>
    <property type="match status" value="1"/>
</dbReference>
<feature type="binding site" evidence="13">
    <location>
        <begin position="9"/>
        <end position="14"/>
    </location>
    <ligand>
        <name>ITP</name>
        <dbReference type="ChEBI" id="CHEBI:61402"/>
    </ligand>
</feature>
<comment type="similarity">
    <text evidence="2 13 14">Belongs to the HAM1 NTPase family.</text>
</comment>
<evidence type="ECO:0000256" key="9">
    <source>
        <dbReference type="ARBA" id="ARBA00054940"/>
    </source>
</evidence>
<dbReference type="GO" id="GO:0035870">
    <property type="term" value="F:dITP diphosphatase activity"/>
    <property type="evidence" value="ECO:0007669"/>
    <property type="project" value="UniProtKB-UniRule"/>
</dbReference>
<comment type="catalytic activity">
    <reaction evidence="12">
        <text>N(6)-hydroxy-dATP + H2O = N(6)-hydroxy-dAMP + diphosphate + H(+)</text>
        <dbReference type="Rhea" id="RHEA:83971"/>
        <dbReference type="ChEBI" id="CHEBI:15377"/>
        <dbReference type="ChEBI" id="CHEBI:15378"/>
        <dbReference type="ChEBI" id="CHEBI:33019"/>
        <dbReference type="ChEBI" id="CHEBI:233529"/>
        <dbReference type="ChEBI" id="CHEBI:233530"/>
    </reaction>
    <physiologicalReaction direction="left-to-right" evidence="12">
        <dbReference type="Rhea" id="RHEA:83972"/>
    </physiologicalReaction>
</comment>
<evidence type="ECO:0000256" key="10">
    <source>
        <dbReference type="ARBA" id="ARBA00093218"/>
    </source>
</evidence>
<dbReference type="EC" id="3.6.1.66" evidence="13"/>
<evidence type="ECO:0000256" key="14">
    <source>
        <dbReference type="RuleBase" id="RU003781"/>
    </source>
</evidence>
<keyword evidence="7 13" id="KW-0460">Magnesium</keyword>
<sequence length="188" mass="20612">MSRPITLVTGNKKKLEEFVLILGKDFKHKVVSQDIDLPEYQGEPEEIVRAKCTLAAQHIKGPVVVEDTSLCFNALGGMPGPYVKWFLSKIGPAGLHKMLHGFDDKSAYALCVFGYSSGEPEAPVHVFPGRCNGSIVAPRGPTDFGWDPCFQPDGFTETYAEMTKDAKNSISHRGKAMAALKDFLTKHV</sequence>
<dbReference type="GO" id="GO:0036222">
    <property type="term" value="F:XTP diphosphatase activity"/>
    <property type="evidence" value="ECO:0007669"/>
    <property type="project" value="UniProtKB-UniRule"/>
</dbReference>
<feature type="binding site" evidence="13">
    <location>
        <position position="167"/>
    </location>
    <ligand>
        <name>ITP</name>
        <dbReference type="ChEBI" id="CHEBI:61402"/>
    </ligand>
</feature>
<feature type="binding site" evidence="13">
    <location>
        <position position="67"/>
    </location>
    <ligand>
        <name>Mg(2+)</name>
        <dbReference type="ChEBI" id="CHEBI:18420"/>
    </ligand>
</feature>
<dbReference type="Pfam" id="PF01725">
    <property type="entry name" value="Ham1p_like"/>
    <property type="match status" value="1"/>
</dbReference>
<reference evidence="15 16" key="1">
    <citation type="journal article" date="2023" name="Sci. Data">
        <title>Genome assembly of the Korean intertidal mud-creeper Batillaria attramentaria.</title>
        <authorList>
            <person name="Patra A.K."/>
            <person name="Ho P.T."/>
            <person name="Jun S."/>
            <person name="Lee S.J."/>
            <person name="Kim Y."/>
            <person name="Won Y.J."/>
        </authorList>
    </citation>
    <scope>NUCLEOTIDE SEQUENCE [LARGE SCALE GENOMIC DNA]</scope>
    <source>
        <strain evidence="15">Wonlab-2016</strain>
    </source>
</reference>
<evidence type="ECO:0000313" key="15">
    <source>
        <dbReference type="EMBL" id="KAK7501191.1"/>
    </source>
</evidence>
<feature type="binding site" evidence="13">
    <location>
        <position position="51"/>
    </location>
    <ligand>
        <name>ITP</name>
        <dbReference type="ChEBI" id="CHEBI:61402"/>
    </ligand>
</feature>
<dbReference type="AlphaFoldDB" id="A0ABD0LP02"/>
<comment type="catalytic activity">
    <reaction evidence="10">
        <text>ITP + H2O = IMP + diphosphate + H(+)</text>
        <dbReference type="Rhea" id="RHEA:29399"/>
        <dbReference type="ChEBI" id="CHEBI:15377"/>
        <dbReference type="ChEBI" id="CHEBI:15378"/>
        <dbReference type="ChEBI" id="CHEBI:33019"/>
        <dbReference type="ChEBI" id="CHEBI:58053"/>
        <dbReference type="ChEBI" id="CHEBI:61402"/>
        <dbReference type="EC" id="3.6.1.66"/>
    </reaction>
    <physiologicalReaction direction="left-to-right" evidence="10">
        <dbReference type="Rhea" id="RHEA:29400"/>
    </physiologicalReaction>
</comment>
<dbReference type="GO" id="GO:0036220">
    <property type="term" value="F:ITP diphosphatase activity"/>
    <property type="evidence" value="ECO:0007669"/>
    <property type="project" value="UniProtKB-UniRule"/>
</dbReference>
<comment type="subcellular location">
    <subcellularLocation>
        <location evidence="1 13">Cytoplasm</location>
    </subcellularLocation>
</comment>
<comment type="catalytic activity">
    <reaction evidence="13">
        <text>XTP + H2O = XMP + diphosphate + H(+)</text>
        <dbReference type="Rhea" id="RHEA:28610"/>
        <dbReference type="ChEBI" id="CHEBI:15377"/>
        <dbReference type="ChEBI" id="CHEBI:15378"/>
        <dbReference type="ChEBI" id="CHEBI:33019"/>
        <dbReference type="ChEBI" id="CHEBI:57464"/>
        <dbReference type="ChEBI" id="CHEBI:61314"/>
        <dbReference type="EC" id="3.6.1.66"/>
    </reaction>
</comment>
<dbReference type="NCBIfam" id="TIGR00042">
    <property type="entry name" value="RdgB/HAM1 family non-canonical purine NTP pyrophosphatase"/>
    <property type="match status" value="1"/>
</dbReference>
<comment type="caution">
    <text evidence="15">The sequence shown here is derived from an EMBL/GenBank/DDBJ whole genome shotgun (WGS) entry which is preliminary data.</text>
</comment>
<evidence type="ECO:0000256" key="11">
    <source>
        <dbReference type="ARBA" id="ARBA00093255"/>
    </source>
</evidence>
<dbReference type="InterPro" id="IPR002637">
    <property type="entry name" value="RdgB/HAM1"/>
</dbReference>
<comment type="cofactor">
    <cofactor evidence="13">
        <name>Mg(2+)</name>
        <dbReference type="ChEBI" id="CHEBI:18420"/>
    </cofactor>
    <cofactor evidence="13">
        <name>Mn(2+)</name>
        <dbReference type="ChEBI" id="CHEBI:29035"/>
    </cofactor>
    <text evidence="13">Binds 1 divalent metal cation per subunit; can use either Mg(2+) or Mn(2+).</text>
</comment>
<keyword evidence="3 13" id="KW-0963">Cytoplasm</keyword>
<organism evidence="15 16">
    <name type="scientific">Batillaria attramentaria</name>
    <dbReference type="NCBI Taxonomy" id="370345"/>
    <lineage>
        <taxon>Eukaryota</taxon>
        <taxon>Metazoa</taxon>
        <taxon>Spiralia</taxon>
        <taxon>Lophotrochozoa</taxon>
        <taxon>Mollusca</taxon>
        <taxon>Gastropoda</taxon>
        <taxon>Caenogastropoda</taxon>
        <taxon>Sorbeoconcha</taxon>
        <taxon>Cerithioidea</taxon>
        <taxon>Batillariidae</taxon>
        <taxon>Batillaria</taxon>
    </lineage>
</organism>
<dbReference type="GO" id="GO:0009117">
    <property type="term" value="P:nucleotide metabolic process"/>
    <property type="evidence" value="ECO:0007669"/>
    <property type="project" value="UniProtKB-KW"/>
</dbReference>
<dbReference type="EMBL" id="JACVVK020000033">
    <property type="protein sequence ID" value="KAK7501191.1"/>
    <property type="molecule type" value="Genomic_DNA"/>
</dbReference>
<dbReference type="Proteomes" id="UP001519460">
    <property type="component" value="Unassembled WGS sequence"/>
</dbReference>
<dbReference type="InterPro" id="IPR029001">
    <property type="entry name" value="ITPase-like_fam"/>
</dbReference>
<keyword evidence="16" id="KW-1185">Reference proteome</keyword>
<comment type="function">
    <text evidence="9">Pyrophosphatase that hydrolyzes the non-canonical purine nucleotides inosine triphosphate (ITP), deoxyinosine triphosphate (dITP) as well as 2'-deoxy-N-6-hydroxylaminopurine triphosphate (dHAPTP) and xanthosine 5'-triphosphate (XTP) to their respective monophosphate derivatives. The enzyme does not distinguish between the deoxy- and ribose forms. Probably excludes non-canonical purines from RNA and DNA precursor pools, thus preventing their incorporation into RNA and DNA and avoiding chromosomal lesions.</text>
</comment>